<comment type="caution">
    <text evidence="1">The sequence shown here is derived from an EMBL/GenBank/DDBJ whole genome shotgun (WGS) entry which is preliminary data.</text>
</comment>
<dbReference type="AlphaFoldDB" id="A0A2T7WTB7"/>
<proteinExistence type="predicted"/>
<organism evidence="1 2">
    <name type="scientific">Microbacterium testaceum</name>
    <name type="common">Aureobacterium testaceum</name>
    <name type="synonym">Brevibacterium testaceum</name>
    <dbReference type="NCBI Taxonomy" id="2033"/>
    <lineage>
        <taxon>Bacteria</taxon>
        <taxon>Bacillati</taxon>
        <taxon>Actinomycetota</taxon>
        <taxon>Actinomycetes</taxon>
        <taxon>Micrococcales</taxon>
        <taxon>Microbacteriaceae</taxon>
        <taxon>Microbacterium</taxon>
    </lineage>
</organism>
<protein>
    <recommendedName>
        <fullName evidence="3">Ferritin-like domain-containing protein</fullName>
    </recommendedName>
</protein>
<name>A0A2T7WTB7_MICTE</name>
<sequence length="324" mass="35365">MDGGIRTAVGSARVDRAARGVRGFSTCSRMVGRLRTGWRTDRSDGADNACETGAMMSSAPTAISDDVFERWVRHFADNRVAHAEIEARIDGNAPAHLPEHARQALVRSFQRFELGEGGDGVHLLRKAGSRGALQQEALRMLVAEEQKHSALFRRGLHRLKASPLSSHWSDRVFTRLRRSLGLRTELALFLTAEAVAMPYFVVLSRSAPDEVIRGIGTRIALDEEHHLAFQIDQLKQQLASRTLPVRALVFIAWWCVAVGAATVVAVDHGPALRVCGMPVRVYWGAALRSFRRAAAASLSRDLVAPAGRASTAGVVEESEGPRHG</sequence>
<dbReference type="InterPro" id="IPR009078">
    <property type="entry name" value="Ferritin-like_SF"/>
</dbReference>
<evidence type="ECO:0000313" key="1">
    <source>
        <dbReference type="EMBL" id="PVE77831.1"/>
    </source>
</evidence>
<gene>
    <name evidence="1" type="ORF">DC432_03790</name>
</gene>
<reference evidence="1 2" key="1">
    <citation type="submission" date="2018-04" db="EMBL/GenBank/DDBJ databases">
        <authorList>
            <person name="Go L.Y."/>
            <person name="Mitchell J.A."/>
        </authorList>
    </citation>
    <scope>NUCLEOTIDE SEQUENCE [LARGE SCALE GENOMIC DNA]</scope>
    <source>
        <strain evidence="1 2">TPD7010</strain>
    </source>
</reference>
<evidence type="ECO:0008006" key="3">
    <source>
        <dbReference type="Google" id="ProtNLM"/>
    </source>
</evidence>
<evidence type="ECO:0000313" key="2">
    <source>
        <dbReference type="Proteomes" id="UP000244649"/>
    </source>
</evidence>
<dbReference type="EMBL" id="QDFT01000006">
    <property type="protein sequence ID" value="PVE77831.1"/>
    <property type="molecule type" value="Genomic_DNA"/>
</dbReference>
<dbReference type="SUPFAM" id="SSF47240">
    <property type="entry name" value="Ferritin-like"/>
    <property type="match status" value="1"/>
</dbReference>
<accession>A0A2T7WTB7</accession>
<dbReference type="Proteomes" id="UP000244649">
    <property type="component" value="Unassembled WGS sequence"/>
</dbReference>